<dbReference type="Proteomes" id="UP000198908">
    <property type="component" value="Unassembled WGS sequence"/>
</dbReference>
<dbReference type="CDD" id="cd01127">
    <property type="entry name" value="TrwB_TraG_TraD_VirD4"/>
    <property type="match status" value="1"/>
</dbReference>
<dbReference type="InterPro" id="IPR027417">
    <property type="entry name" value="P-loop_NTPase"/>
</dbReference>
<dbReference type="SUPFAM" id="SSF52540">
    <property type="entry name" value="P-loop containing nucleoside triphosphate hydrolases"/>
    <property type="match status" value="1"/>
</dbReference>
<evidence type="ECO:0000256" key="1">
    <source>
        <dbReference type="SAM" id="MobiDB-lite"/>
    </source>
</evidence>
<keyword evidence="4" id="KW-1185">Reference proteome</keyword>
<feature type="region of interest" description="Disordered" evidence="1">
    <location>
        <begin position="578"/>
        <end position="597"/>
    </location>
</feature>
<dbReference type="Pfam" id="PF01935">
    <property type="entry name" value="DUF87"/>
    <property type="match status" value="1"/>
</dbReference>
<proteinExistence type="predicted"/>
<protein>
    <recommendedName>
        <fullName evidence="2">Helicase HerA central domain-containing protein</fullName>
    </recommendedName>
</protein>
<sequence length="597" mass="67356">MSIRVGEVIAVHGTKVVLKIDEQSSKETLFYAGDKYKGVSIREYLSIQRGFRDIICMVEGEFLDESRMETRDGRTTFVRKVEARPIGFFDRTGFTQGIKYLPMIQDAAYLLPEERIRSIFDRGADSEFRIGCMLKEEIAVGLPWKRLFNSHIGIFGNTGSGKSNTLAKLHTVLFDLKLPLIAGKSRFIVLDFNGEYGGEQLAPAIHKTVYQLSTQADPDPNDPTARFPLAPQEFWELETMSLLFQATANTQRPFLNRVITGKLRFGANPEALANYAKVKFQQSFCAGEVKPATLDLMRTVARRVGNQALLDLLASVTWYRNGRFNYQGAFIDPDGAQYNARIAPTVDTLDVHGLDEFDQLVLRVNLQLISDLNAGYVQFEHIQPLLKRVESSLVSLRKVLSISDAAPVERLLTVISMRRCNNEVKKVLPLLFAKHYYNSHKATVSNPPDRTIHLIVDEAHNILSDQSTRESETWKDYRLEQFEEIIKEGRKFGMFITIASQRPADISPTIVSQLHNFFIHRLVNDRDLYLIDNTISTLDALSRGLIPGLSQGCCVVTGTAFELPMVIQVDRLPNNRQPASEDVDLERLWSPPPAAAE</sequence>
<dbReference type="InterPro" id="IPR008571">
    <property type="entry name" value="HerA-like"/>
</dbReference>
<dbReference type="Gene3D" id="3.40.50.300">
    <property type="entry name" value="P-loop containing nucleotide triphosphate hydrolases"/>
    <property type="match status" value="2"/>
</dbReference>
<evidence type="ECO:0000313" key="4">
    <source>
        <dbReference type="Proteomes" id="UP000198908"/>
    </source>
</evidence>
<evidence type="ECO:0000313" key="3">
    <source>
        <dbReference type="EMBL" id="SDD41051.1"/>
    </source>
</evidence>
<name>A0A1G6UIF9_9BURK</name>
<dbReference type="PANTHER" id="PTHR42957">
    <property type="entry name" value="HELICASE MJ1565-RELATED"/>
    <property type="match status" value="1"/>
</dbReference>
<feature type="domain" description="Helicase HerA central" evidence="2">
    <location>
        <begin position="129"/>
        <end position="261"/>
    </location>
</feature>
<dbReference type="OrthoDB" id="9806951at2"/>
<reference evidence="4" key="1">
    <citation type="submission" date="2016-09" db="EMBL/GenBank/DDBJ databases">
        <authorList>
            <person name="Varghese N."/>
            <person name="Submissions S."/>
        </authorList>
    </citation>
    <scope>NUCLEOTIDE SEQUENCE [LARGE SCALE GENOMIC DNA]</scope>
    <source>
        <strain evidence="4">TNe-862</strain>
    </source>
</reference>
<dbReference type="InterPro" id="IPR002789">
    <property type="entry name" value="HerA_central"/>
</dbReference>
<dbReference type="EMBL" id="FMYQ01000019">
    <property type="protein sequence ID" value="SDD41051.1"/>
    <property type="molecule type" value="Genomic_DNA"/>
</dbReference>
<gene>
    <name evidence="3" type="ORF">SAMN05421548_11919</name>
</gene>
<dbReference type="STRING" id="416944.SAMN05421548_11919"/>
<dbReference type="AlphaFoldDB" id="A0A1G6UIF9"/>
<dbReference type="RefSeq" id="WP_092000099.1">
    <property type="nucleotide sequence ID" value="NZ_FMYQ01000019.1"/>
</dbReference>
<accession>A0A1G6UIF9</accession>
<evidence type="ECO:0000259" key="2">
    <source>
        <dbReference type="Pfam" id="PF01935"/>
    </source>
</evidence>
<dbReference type="PANTHER" id="PTHR42957:SF1">
    <property type="entry name" value="HELICASE MJ1565-RELATED"/>
    <property type="match status" value="1"/>
</dbReference>
<organism evidence="3 4">
    <name type="scientific">Paraburkholderia lycopersici</name>
    <dbReference type="NCBI Taxonomy" id="416944"/>
    <lineage>
        <taxon>Bacteria</taxon>
        <taxon>Pseudomonadati</taxon>
        <taxon>Pseudomonadota</taxon>
        <taxon>Betaproteobacteria</taxon>
        <taxon>Burkholderiales</taxon>
        <taxon>Burkholderiaceae</taxon>
        <taxon>Paraburkholderia</taxon>
    </lineage>
</organism>